<dbReference type="STRING" id="796925.A0A137PBL5"/>
<sequence length="479" mass="52889">MPLQLEPNSLQMKTPLEAINANKYNTEIDDGSVEPKSLKHKHSLTQLNDPENLNNQDNSERKKPGRKPANDEPANKRLAQNRAAQRAFRERKDNYVKTLETKLEEMENHQRKTEEENERLKSEIELMKLQSSYLQEAQNPFDPKFQPSYLSSFPALENPDSTTSSSSPFPHSTNNLEFLQEESPELTHSFGGSSGHPSSERDIQQSFDSPATKFISNAPTFTSAPATIANAIGLGNHTSLPHQANISVAATSYSTTSTVPVSFPFDATTDPNMITNFNALPEHLTNPNFLYDQTQGMNPIDLFQNVDLYQPQFTNYRDPTLVNPMLNSILYDNDLGYSAANTSVSGIPNAATGLLDPINLTSLLLNQDHNLAYTNLESAPITASTIDPTLINAPASESPLVSSTPEAHPSSDAHPSSKSEHEEHDPGFDLDGLCEEMRKKATCSAAKQFMDVYCPTKKAAATSEPQYLQIQQHSAPTKQ</sequence>
<protein>
    <recommendedName>
        <fullName evidence="4">BZIP domain-containing protein</fullName>
    </recommendedName>
</protein>
<dbReference type="Pfam" id="PF00170">
    <property type="entry name" value="bZIP_1"/>
    <property type="match status" value="1"/>
</dbReference>
<dbReference type="PANTHER" id="PTHR40621:SF6">
    <property type="entry name" value="AP-1-LIKE TRANSCRIPTION FACTOR YAP1-RELATED"/>
    <property type="match status" value="1"/>
</dbReference>
<feature type="region of interest" description="Disordered" evidence="3">
    <location>
        <begin position="392"/>
        <end position="431"/>
    </location>
</feature>
<feature type="region of interest" description="Disordered" evidence="3">
    <location>
        <begin position="139"/>
        <end position="205"/>
    </location>
</feature>
<dbReference type="PANTHER" id="PTHR40621">
    <property type="entry name" value="TRANSCRIPTION FACTOR KAPC-RELATED"/>
    <property type="match status" value="1"/>
</dbReference>
<dbReference type="SMART" id="SM00338">
    <property type="entry name" value="BRLZ"/>
    <property type="match status" value="1"/>
</dbReference>
<dbReference type="GO" id="GO:0090575">
    <property type="term" value="C:RNA polymerase II transcription regulator complex"/>
    <property type="evidence" value="ECO:0007669"/>
    <property type="project" value="TreeGrafter"/>
</dbReference>
<dbReference type="GO" id="GO:0001228">
    <property type="term" value="F:DNA-binding transcription activator activity, RNA polymerase II-specific"/>
    <property type="evidence" value="ECO:0007669"/>
    <property type="project" value="TreeGrafter"/>
</dbReference>
<accession>A0A137PBL5</accession>
<feature type="region of interest" description="Disordered" evidence="3">
    <location>
        <begin position="27"/>
        <end position="93"/>
    </location>
</feature>
<keyword evidence="2" id="KW-0539">Nucleus</keyword>
<feature type="compositionally biased region" description="Basic and acidic residues" evidence="3">
    <location>
        <begin position="58"/>
        <end position="75"/>
    </location>
</feature>
<gene>
    <name evidence="5" type="ORF">CONCODRAFT_77857</name>
</gene>
<dbReference type="EMBL" id="KQ964455">
    <property type="protein sequence ID" value="KXN72352.1"/>
    <property type="molecule type" value="Genomic_DNA"/>
</dbReference>
<feature type="compositionally biased region" description="Low complexity" evidence="3">
    <location>
        <begin position="158"/>
        <end position="175"/>
    </location>
</feature>
<dbReference type="OrthoDB" id="2593073at2759"/>
<comment type="subcellular location">
    <subcellularLocation>
        <location evidence="1">Nucleus</location>
    </subcellularLocation>
</comment>
<dbReference type="InterPro" id="IPR004827">
    <property type="entry name" value="bZIP"/>
</dbReference>
<feature type="compositionally biased region" description="Polar residues" evidence="3">
    <location>
        <begin position="44"/>
        <end position="57"/>
    </location>
</feature>
<feature type="compositionally biased region" description="Basic and acidic residues" evidence="3">
    <location>
        <begin position="409"/>
        <end position="427"/>
    </location>
</feature>
<name>A0A137PBL5_CONC2</name>
<evidence type="ECO:0000259" key="4">
    <source>
        <dbReference type="PROSITE" id="PS50217"/>
    </source>
</evidence>
<dbReference type="InterPro" id="IPR046347">
    <property type="entry name" value="bZIP_sf"/>
</dbReference>
<reference evidence="5 6" key="1">
    <citation type="journal article" date="2015" name="Genome Biol. Evol.">
        <title>Phylogenomic analyses indicate that early fungi evolved digesting cell walls of algal ancestors of land plants.</title>
        <authorList>
            <person name="Chang Y."/>
            <person name="Wang S."/>
            <person name="Sekimoto S."/>
            <person name="Aerts A.L."/>
            <person name="Choi C."/>
            <person name="Clum A."/>
            <person name="LaButti K.M."/>
            <person name="Lindquist E.A."/>
            <person name="Yee Ngan C."/>
            <person name="Ohm R.A."/>
            <person name="Salamov A.A."/>
            <person name="Grigoriev I.V."/>
            <person name="Spatafora J.W."/>
            <person name="Berbee M.L."/>
        </authorList>
    </citation>
    <scope>NUCLEOTIDE SEQUENCE [LARGE SCALE GENOMIC DNA]</scope>
    <source>
        <strain evidence="5 6">NRRL 28638</strain>
    </source>
</reference>
<dbReference type="InterPro" id="IPR050936">
    <property type="entry name" value="AP-1-like"/>
</dbReference>
<keyword evidence="6" id="KW-1185">Reference proteome</keyword>
<dbReference type="GO" id="GO:0000976">
    <property type="term" value="F:transcription cis-regulatory region binding"/>
    <property type="evidence" value="ECO:0007669"/>
    <property type="project" value="InterPro"/>
</dbReference>
<dbReference type="Gene3D" id="1.20.5.170">
    <property type="match status" value="1"/>
</dbReference>
<evidence type="ECO:0000256" key="2">
    <source>
        <dbReference type="ARBA" id="ARBA00023242"/>
    </source>
</evidence>
<evidence type="ECO:0000313" key="5">
    <source>
        <dbReference type="EMBL" id="KXN72352.1"/>
    </source>
</evidence>
<evidence type="ECO:0000256" key="1">
    <source>
        <dbReference type="ARBA" id="ARBA00004123"/>
    </source>
</evidence>
<dbReference type="SUPFAM" id="SSF57959">
    <property type="entry name" value="Leucine zipper domain"/>
    <property type="match status" value="1"/>
</dbReference>
<feature type="compositionally biased region" description="Low complexity" evidence="3">
    <location>
        <begin position="188"/>
        <end position="197"/>
    </location>
</feature>
<organism evidence="5 6">
    <name type="scientific">Conidiobolus coronatus (strain ATCC 28846 / CBS 209.66 / NRRL 28638)</name>
    <name type="common">Delacroixia coronata</name>
    <dbReference type="NCBI Taxonomy" id="796925"/>
    <lineage>
        <taxon>Eukaryota</taxon>
        <taxon>Fungi</taxon>
        <taxon>Fungi incertae sedis</taxon>
        <taxon>Zoopagomycota</taxon>
        <taxon>Entomophthoromycotina</taxon>
        <taxon>Entomophthoromycetes</taxon>
        <taxon>Entomophthorales</taxon>
        <taxon>Ancylistaceae</taxon>
        <taxon>Conidiobolus</taxon>
    </lineage>
</organism>
<proteinExistence type="predicted"/>
<dbReference type="OMA" id="MKLKATC"/>
<evidence type="ECO:0000313" key="6">
    <source>
        <dbReference type="Proteomes" id="UP000070444"/>
    </source>
</evidence>
<dbReference type="PROSITE" id="PS00036">
    <property type="entry name" value="BZIP_BASIC"/>
    <property type="match status" value="1"/>
</dbReference>
<evidence type="ECO:0000256" key="3">
    <source>
        <dbReference type="SAM" id="MobiDB-lite"/>
    </source>
</evidence>
<dbReference type="CDD" id="cd14688">
    <property type="entry name" value="bZIP_YAP"/>
    <property type="match status" value="1"/>
</dbReference>
<dbReference type="PROSITE" id="PS50217">
    <property type="entry name" value="BZIP"/>
    <property type="match status" value="1"/>
</dbReference>
<dbReference type="AlphaFoldDB" id="A0A137PBL5"/>
<dbReference type="Proteomes" id="UP000070444">
    <property type="component" value="Unassembled WGS sequence"/>
</dbReference>
<feature type="domain" description="BZIP" evidence="4">
    <location>
        <begin position="71"/>
        <end position="134"/>
    </location>
</feature>